<reference evidence="2" key="1">
    <citation type="submission" date="2017-02" db="UniProtKB">
        <authorList>
            <consortium name="WormBaseParasite"/>
        </authorList>
    </citation>
    <scope>IDENTIFICATION</scope>
</reference>
<dbReference type="WBParaSite" id="PTRK_0000688350.1">
    <property type="protein sequence ID" value="PTRK_0000688350.1"/>
    <property type="gene ID" value="PTRK_0000688350"/>
</dbReference>
<dbReference type="PANTHER" id="PTHR13639">
    <property type="entry name" value="CYTOCHROME C OXIDASE ASSEMBLY FACTOR 4 HOMOLOG, MITOCHONDRIAL"/>
    <property type="match status" value="1"/>
</dbReference>
<accession>A0A0N4ZGH5</accession>
<sequence length="72" mass="8642">MSKHSNNIPPEEVDKVEELIKNSGCWEEHLRLSDCMIENNDWRKCQKEVKFFKSCMITKQPQQFKDKQKEAQ</sequence>
<proteinExistence type="predicted"/>
<dbReference type="GO" id="GO:0005758">
    <property type="term" value="C:mitochondrial intermembrane space"/>
    <property type="evidence" value="ECO:0007669"/>
    <property type="project" value="InterPro"/>
</dbReference>
<dbReference type="PANTHER" id="PTHR13639:SF2">
    <property type="entry name" value="CYTOCHROME C OXIDASE ASSEMBLY FACTOR 4 HOMOLOG, MITOCHONDRIAL"/>
    <property type="match status" value="1"/>
</dbReference>
<organism evidence="1 2">
    <name type="scientific">Parastrongyloides trichosuri</name>
    <name type="common">Possum-specific nematode worm</name>
    <dbReference type="NCBI Taxonomy" id="131310"/>
    <lineage>
        <taxon>Eukaryota</taxon>
        <taxon>Metazoa</taxon>
        <taxon>Ecdysozoa</taxon>
        <taxon>Nematoda</taxon>
        <taxon>Chromadorea</taxon>
        <taxon>Rhabditida</taxon>
        <taxon>Tylenchina</taxon>
        <taxon>Panagrolaimomorpha</taxon>
        <taxon>Strongyloidoidea</taxon>
        <taxon>Strongyloididae</taxon>
        <taxon>Parastrongyloides</taxon>
    </lineage>
</organism>
<dbReference type="InterPro" id="IPR039870">
    <property type="entry name" value="Coa4-like"/>
</dbReference>
<dbReference type="STRING" id="131310.A0A0N4ZGH5"/>
<keyword evidence="1" id="KW-1185">Reference proteome</keyword>
<dbReference type="PROSITE" id="PS51808">
    <property type="entry name" value="CHCH"/>
    <property type="match status" value="1"/>
</dbReference>
<dbReference type="Proteomes" id="UP000038045">
    <property type="component" value="Unplaced"/>
</dbReference>
<evidence type="ECO:0000313" key="2">
    <source>
        <dbReference type="WBParaSite" id="PTRK_0000688350.1"/>
    </source>
</evidence>
<name>A0A0N4ZGH5_PARTI</name>
<dbReference type="GO" id="GO:0033617">
    <property type="term" value="P:mitochondrial respiratory chain complex IV assembly"/>
    <property type="evidence" value="ECO:0007669"/>
    <property type="project" value="InterPro"/>
</dbReference>
<dbReference type="AlphaFoldDB" id="A0A0N4ZGH5"/>
<evidence type="ECO:0000313" key="1">
    <source>
        <dbReference type="Proteomes" id="UP000038045"/>
    </source>
</evidence>
<protein>
    <submittedName>
        <fullName evidence="2">CHCH domain-containing protein</fullName>
    </submittedName>
</protein>